<dbReference type="AlphaFoldDB" id="A0A6J7AJ58"/>
<reference evidence="2" key="1">
    <citation type="submission" date="2020-05" db="EMBL/GenBank/DDBJ databases">
        <authorList>
            <person name="Chiriac C."/>
            <person name="Salcher M."/>
            <person name="Ghai R."/>
            <person name="Kavagutti S V."/>
        </authorList>
    </citation>
    <scope>NUCLEOTIDE SEQUENCE</scope>
</reference>
<name>A0A6J7AJ58_9ZZZZ</name>
<feature type="compositionally biased region" description="Polar residues" evidence="1">
    <location>
        <begin position="50"/>
        <end position="60"/>
    </location>
</feature>
<feature type="region of interest" description="Disordered" evidence="1">
    <location>
        <begin position="27"/>
        <end position="71"/>
    </location>
</feature>
<sequence length="105" mass="11063">MAAAPAPTTLRAVITTFLIPNRSMKAAANGAVNPKSKTLTETAKEIWSLPQPNASSSGTIRTEGAERNPADATRVKKVTIAAIHPGCIFVRVDTTCLPPKPRDIA</sequence>
<gene>
    <name evidence="2" type="ORF">UFOPK3174_01414</name>
</gene>
<accession>A0A6J7AJ58</accession>
<evidence type="ECO:0000256" key="1">
    <source>
        <dbReference type="SAM" id="MobiDB-lite"/>
    </source>
</evidence>
<dbReference type="EMBL" id="CAFABH010000036">
    <property type="protein sequence ID" value="CAB4833011.1"/>
    <property type="molecule type" value="Genomic_DNA"/>
</dbReference>
<organism evidence="2">
    <name type="scientific">freshwater metagenome</name>
    <dbReference type="NCBI Taxonomy" id="449393"/>
    <lineage>
        <taxon>unclassified sequences</taxon>
        <taxon>metagenomes</taxon>
        <taxon>ecological metagenomes</taxon>
    </lineage>
</organism>
<proteinExistence type="predicted"/>
<protein>
    <submittedName>
        <fullName evidence="2">Unannotated protein</fullName>
    </submittedName>
</protein>
<evidence type="ECO:0000313" key="2">
    <source>
        <dbReference type="EMBL" id="CAB4833011.1"/>
    </source>
</evidence>